<feature type="compositionally biased region" description="Basic and acidic residues" evidence="1">
    <location>
        <begin position="265"/>
        <end position="296"/>
    </location>
</feature>
<accession>A0A2A2LH06</accession>
<evidence type="ECO:0000256" key="1">
    <source>
        <dbReference type="SAM" id="MobiDB-lite"/>
    </source>
</evidence>
<evidence type="ECO:0000313" key="2">
    <source>
        <dbReference type="EMBL" id="PAV85444.1"/>
    </source>
</evidence>
<reference evidence="2 3" key="1">
    <citation type="journal article" date="2017" name="Curr. Biol.">
        <title>Genome architecture and evolution of a unichromosomal asexual nematode.</title>
        <authorList>
            <person name="Fradin H."/>
            <person name="Zegar C."/>
            <person name="Gutwein M."/>
            <person name="Lucas J."/>
            <person name="Kovtun M."/>
            <person name="Corcoran D."/>
            <person name="Baugh L.R."/>
            <person name="Kiontke K."/>
            <person name="Gunsalus K."/>
            <person name="Fitch D.H."/>
            <person name="Piano F."/>
        </authorList>
    </citation>
    <scope>NUCLEOTIDE SEQUENCE [LARGE SCALE GENOMIC DNA]</scope>
    <source>
        <strain evidence="2">PF1309</strain>
    </source>
</reference>
<feature type="compositionally biased region" description="Polar residues" evidence="1">
    <location>
        <begin position="234"/>
        <end position="243"/>
    </location>
</feature>
<evidence type="ECO:0000313" key="3">
    <source>
        <dbReference type="Proteomes" id="UP000218231"/>
    </source>
</evidence>
<proteinExistence type="predicted"/>
<feature type="compositionally biased region" description="Acidic residues" evidence="1">
    <location>
        <begin position="341"/>
        <end position="354"/>
    </location>
</feature>
<dbReference type="AlphaFoldDB" id="A0A2A2LH06"/>
<feature type="region of interest" description="Disordered" evidence="1">
    <location>
        <begin position="326"/>
        <end position="383"/>
    </location>
</feature>
<dbReference type="Proteomes" id="UP000218231">
    <property type="component" value="Unassembled WGS sequence"/>
</dbReference>
<gene>
    <name evidence="2" type="ORF">WR25_12803</name>
</gene>
<feature type="compositionally biased region" description="Basic and acidic residues" evidence="1">
    <location>
        <begin position="127"/>
        <end position="137"/>
    </location>
</feature>
<comment type="caution">
    <text evidence="2">The sequence shown here is derived from an EMBL/GenBank/DDBJ whole genome shotgun (WGS) entry which is preliminary data.</text>
</comment>
<feature type="region of interest" description="Disordered" evidence="1">
    <location>
        <begin position="127"/>
        <end position="307"/>
    </location>
</feature>
<protein>
    <submittedName>
        <fullName evidence="2">Uncharacterized protein</fullName>
    </submittedName>
</protein>
<name>A0A2A2LH06_9BILA</name>
<keyword evidence="3" id="KW-1185">Reference proteome</keyword>
<sequence>MPRFFTANQFICGALIVYLLISADNYDVVERRYLKDGSILKSIAERETELPKLPEEDEEIELDDKRIGLIVGDDKVLVPVDEDGQIVNEFKYLIEPVYYNIRAEDIRNSIVSDEQELNNLLNEESMKSDLDKSKKADGIIPVGYPDEKKSEQVSDSPLVVPKSEDSEKSGISSDQKKTDDDGLEVLERTNEVDESDTISQIDRNSAEKAIEQEKLTENGEIVIPGPDKPDSEASKAQQNSDTSPEAPKLPPVKDYQDSQSEDDKEPEKIDMKDEKIDNQVGGAEKEGMQKENAEGREEIEEELNEEDIKSAASELIGKIKENVKNKAEDFGDLQNIFKFEEESDKPDSEEDDEKDLGSGKSAEWESGSNTVKDKKPSPGSDFS</sequence>
<feature type="compositionally biased region" description="Basic and acidic residues" evidence="1">
    <location>
        <begin position="162"/>
        <end position="191"/>
    </location>
</feature>
<organism evidence="2 3">
    <name type="scientific">Diploscapter pachys</name>
    <dbReference type="NCBI Taxonomy" id="2018661"/>
    <lineage>
        <taxon>Eukaryota</taxon>
        <taxon>Metazoa</taxon>
        <taxon>Ecdysozoa</taxon>
        <taxon>Nematoda</taxon>
        <taxon>Chromadorea</taxon>
        <taxon>Rhabditida</taxon>
        <taxon>Rhabditina</taxon>
        <taxon>Rhabditomorpha</taxon>
        <taxon>Rhabditoidea</taxon>
        <taxon>Rhabditidae</taxon>
        <taxon>Diploscapter</taxon>
    </lineage>
</organism>
<dbReference type="EMBL" id="LIAE01006771">
    <property type="protein sequence ID" value="PAV85444.1"/>
    <property type="molecule type" value="Genomic_DNA"/>
</dbReference>
<feature type="compositionally biased region" description="Basic and acidic residues" evidence="1">
    <location>
        <begin position="204"/>
        <end position="217"/>
    </location>
</feature>